<reference evidence="2" key="1">
    <citation type="journal article" date="2023" name="Mol. Ecol. Resour.">
        <title>Chromosome-level genome assembly of a triploid poplar Populus alba 'Berolinensis'.</title>
        <authorList>
            <person name="Chen S."/>
            <person name="Yu Y."/>
            <person name="Wang X."/>
            <person name="Wang S."/>
            <person name="Zhang T."/>
            <person name="Zhou Y."/>
            <person name="He R."/>
            <person name="Meng N."/>
            <person name="Wang Y."/>
            <person name="Liu W."/>
            <person name="Liu Z."/>
            <person name="Liu J."/>
            <person name="Guo Q."/>
            <person name="Huang H."/>
            <person name="Sederoff R.R."/>
            <person name="Wang G."/>
            <person name="Qu G."/>
            <person name="Chen S."/>
        </authorList>
    </citation>
    <scope>NUCLEOTIDE SEQUENCE</scope>
    <source>
        <strain evidence="2">SC-2020</strain>
    </source>
</reference>
<dbReference type="Proteomes" id="UP001164929">
    <property type="component" value="Chromosome 3"/>
</dbReference>
<comment type="caution">
    <text evidence="2">The sequence shown here is derived from an EMBL/GenBank/DDBJ whole genome shotgun (WGS) entry which is preliminary data.</text>
</comment>
<dbReference type="EMBL" id="JAQIZT010000003">
    <property type="protein sequence ID" value="KAJ7002403.1"/>
    <property type="molecule type" value="Genomic_DNA"/>
</dbReference>
<gene>
    <name evidence="2" type="ORF">NC653_007767</name>
</gene>
<evidence type="ECO:0000313" key="3">
    <source>
        <dbReference type="Proteomes" id="UP001164929"/>
    </source>
</evidence>
<feature type="region of interest" description="Disordered" evidence="1">
    <location>
        <begin position="1"/>
        <end position="23"/>
    </location>
</feature>
<protein>
    <submittedName>
        <fullName evidence="2">Uncharacterized protein</fullName>
    </submittedName>
</protein>
<evidence type="ECO:0000256" key="1">
    <source>
        <dbReference type="SAM" id="MobiDB-lite"/>
    </source>
</evidence>
<sequence length="55" mass="6643">MPNLSMKRKLRNVRSLKPKTPKRRELSSLVRRFHAPLKILERMIRLYASLTIKRN</sequence>
<accession>A0AAD6R545</accession>
<feature type="compositionally biased region" description="Basic residues" evidence="1">
    <location>
        <begin position="1"/>
        <end position="22"/>
    </location>
</feature>
<dbReference type="AlphaFoldDB" id="A0AAD6R545"/>
<keyword evidence="3" id="KW-1185">Reference proteome</keyword>
<name>A0AAD6R545_9ROSI</name>
<organism evidence="2 3">
    <name type="scientific">Populus alba x Populus x berolinensis</name>
    <dbReference type="NCBI Taxonomy" id="444605"/>
    <lineage>
        <taxon>Eukaryota</taxon>
        <taxon>Viridiplantae</taxon>
        <taxon>Streptophyta</taxon>
        <taxon>Embryophyta</taxon>
        <taxon>Tracheophyta</taxon>
        <taxon>Spermatophyta</taxon>
        <taxon>Magnoliopsida</taxon>
        <taxon>eudicotyledons</taxon>
        <taxon>Gunneridae</taxon>
        <taxon>Pentapetalae</taxon>
        <taxon>rosids</taxon>
        <taxon>fabids</taxon>
        <taxon>Malpighiales</taxon>
        <taxon>Salicaceae</taxon>
        <taxon>Saliceae</taxon>
        <taxon>Populus</taxon>
    </lineage>
</organism>
<proteinExistence type="predicted"/>
<evidence type="ECO:0000313" key="2">
    <source>
        <dbReference type="EMBL" id="KAJ7002403.1"/>
    </source>
</evidence>